<keyword evidence="7" id="KW-0805">Transcription regulation</keyword>
<dbReference type="InterPro" id="IPR036236">
    <property type="entry name" value="Znf_C2H2_sf"/>
</dbReference>
<feature type="compositionally biased region" description="Basic and acidic residues" evidence="13">
    <location>
        <begin position="640"/>
        <end position="650"/>
    </location>
</feature>
<evidence type="ECO:0000256" key="7">
    <source>
        <dbReference type="ARBA" id="ARBA00023015"/>
    </source>
</evidence>
<feature type="region of interest" description="Disordered" evidence="13">
    <location>
        <begin position="99"/>
        <end position="119"/>
    </location>
</feature>
<evidence type="ECO:0000256" key="10">
    <source>
        <dbReference type="ARBA" id="ARBA00023242"/>
    </source>
</evidence>
<dbReference type="FunFam" id="3.30.160.60:FF:000946">
    <property type="entry name" value="Zinc finger protein 438"/>
    <property type="match status" value="1"/>
</dbReference>
<proteinExistence type="predicted"/>
<feature type="compositionally biased region" description="Polar residues" evidence="13">
    <location>
        <begin position="497"/>
        <end position="510"/>
    </location>
</feature>
<evidence type="ECO:0000256" key="9">
    <source>
        <dbReference type="ARBA" id="ARBA00023163"/>
    </source>
</evidence>
<accession>A0A4X1UHB0</accession>
<evidence type="ECO:0000256" key="6">
    <source>
        <dbReference type="ARBA" id="ARBA00022833"/>
    </source>
</evidence>
<keyword evidence="6" id="KW-0862">Zinc</keyword>
<dbReference type="FunFam" id="3.30.160.60:FF:003312">
    <property type="entry name" value="Zinc finger protein 438"/>
    <property type="match status" value="1"/>
</dbReference>
<dbReference type="PROSITE" id="PS50157">
    <property type="entry name" value="ZINC_FINGER_C2H2_2"/>
    <property type="match status" value="3"/>
</dbReference>
<name>A0A4X1UHB0_PIG</name>
<evidence type="ECO:0000256" key="4">
    <source>
        <dbReference type="ARBA" id="ARBA00022737"/>
    </source>
</evidence>
<feature type="region of interest" description="Disordered" evidence="13">
    <location>
        <begin position="497"/>
        <end position="533"/>
    </location>
</feature>
<feature type="domain" description="C2H2-type" evidence="14">
    <location>
        <begin position="571"/>
        <end position="599"/>
    </location>
</feature>
<dbReference type="PROSITE" id="PS00028">
    <property type="entry name" value="ZINC_FINGER_C2H2_1"/>
    <property type="match status" value="4"/>
</dbReference>
<dbReference type="GO" id="GO:0003677">
    <property type="term" value="F:DNA binding"/>
    <property type="evidence" value="ECO:0007669"/>
    <property type="project" value="UniProtKB-KW"/>
</dbReference>
<evidence type="ECO:0000256" key="5">
    <source>
        <dbReference type="ARBA" id="ARBA00022771"/>
    </source>
</evidence>
<feature type="region of interest" description="Disordered" evidence="13">
    <location>
        <begin position="149"/>
        <end position="305"/>
    </location>
</feature>
<feature type="compositionally biased region" description="Basic and acidic residues" evidence="13">
    <location>
        <begin position="445"/>
        <end position="462"/>
    </location>
</feature>
<keyword evidence="3" id="KW-0479">Metal-binding</keyword>
<feature type="compositionally biased region" description="Pro residues" evidence="13">
    <location>
        <begin position="213"/>
        <end position="224"/>
    </location>
</feature>
<evidence type="ECO:0000313" key="15">
    <source>
        <dbReference type="Ensembl" id="ENSSSCP00070028592.1"/>
    </source>
</evidence>
<evidence type="ECO:0000256" key="8">
    <source>
        <dbReference type="ARBA" id="ARBA00023125"/>
    </source>
</evidence>
<dbReference type="GO" id="GO:0005634">
    <property type="term" value="C:nucleus"/>
    <property type="evidence" value="ECO:0007669"/>
    <property type="project" value="UniProtKB-SubCell"/>
</dbReference>
<feature type="domain" description="C2H2-type" evidence="14">
    <location>
        <begin position="817"/>
        <end position="845"/>
    </location>
</feature>
<dbReference type="AlphaFoldDB" id="A0A4X1UHB0"/>
<evidence type="ECO:0000256" key="1">
    <source>
        <dbReference type="ARBA" id="ARBA00004123"/>
    </source>
</evidence>
<reference evidence="15 16" key="1">
    <citation type="submission" date="2017-08" db="EMBL/GenBank/DDBJ databases">
        <title>USMARCv1.0.</title>
        <authorList>
            <person name="Hannum G.I."/>
            <person name="Koren S."/>
            <person name="Schroeder S.G."/>
            <person name="Chin S.C."/>
            <person name="Nonneman D.J."/>
            <person name="Becker S.A."/>
            <person name="Rosen B.D."/>
            <person name="Bickhart D.M."/>
            <person name="Putnam N.H."/>
            <person name="Green R.E."/>
            <person name="Tuggle C.K."/>
            <person name="Liu H."/>
            <person name="Rohrer G.A."/>
            <person name="Warr A."/>
            <person name="Hall R."/>
            <person name="Kim K."/>
            <person name="Hume D.A."/>
            <person name="Talbot R."/>
            <person name="Chow W."/>
            <person name="Howe K."/>
            <person name="Schwartz A.S."/>
            <person name="Watson M."/>
            <person name="Archibald A.L."/>
            <person name="Phillippy A.M."/>
            <person name="Smith T.P.L."/>
        </authorList>
    </citation>
    <scope>NUCLEOTIDE SEQUENCE [LARGE SCALE GENOMIC DNA]</scope>
</reference>
<feature type="domain" description="C2H2-type" evidence="14">
    <location>
        <begin position="543"/>
        <end position="570"/>
    </location>
</feature>
<dbReference type="InterPro" id="IPR013087">
    <property type="entry name" value="Znf_C2H2_type"/>
</dbReference>
<protein>
    <recommendedName>
        <fullName evidence="11">Zinc finger protein 438</fullName>
    </recommendedName>
</protein>
<dbReference type="Gene3D" id="3.30.160.60">
    <property type="entry name" value="Classic Zinc Finger"/>
    <property type="match status" value="2"/>
</dbReference>
<dbReference type="GO" id="GO:0008270">
    <property type="term" value="F:zinc ion binding"/>
    <property type="evidence" value="ECO:0007669"/>
    <property type="project" value="UniProtKB-KW"/>
</dbReference>
<feature type="compositionally biased region" description="Polar residues" evidence="13">
    <location>
        <begin position="183"/>
        <end position="200"/>
    </location>
</feature>
<dbReference type="Proteomes" id="UP000314985">
    <property type="component" value="Chromosome 10"/>
</dbReference>
<evidence type="ECO:0000256" key="2">
    <source>
        <dbReference type="ARBA" id="ARBA00022491"/>
    </source>
</evidence>
<evidence type="ECO:0000256" key="12">
    <source>
        <dbReference type="PROSITE-ProRule" id="PRU00042"/>
    </source>
</evidence>
<evidence type="ECO:0000256" key="13">
    <source>
        <dbReference type="SAM" id="MobiDB-lite"/>
    </source>
</evidence>
<dbReference type="PANTHER" id="PTHR24403">
    <property type="entry name" value="ZINC FINGER PROTEIN"/>
    <property type="match status" value="1"/>
</dbReference>
<keyword evidence="9" id="KW-0804">Transcription</keyword>
<feature type="compositionally biased region" description="Gly residues" evidence="13">
    <location>
        <begin position="237"/>
        <end position="256"/>
    </location>
</feature>
<reference evidence="15" key="2">
    <citation type="submission" date="2025-08" db="UniProtKB">
        <authorList>
            <consortium name="Ensembl"/>
        </authorList>
    </citation>
    <scope>IDENTIFICATION</scope>
</reference>
<evidence type="ECO:0000259" key="14">
    <source>
        <dbReference type="PROSITE" id="PS50157"/>
    </source>
</evidence>
<dbReference type="PANTHER" id="PTHR24403:SF100">
    <property type="entry name" value="C2H2-TYPE DOMAIN-CONTAINING PROTEIN"/>
    <property type="match status" value="1"/>
</dbReference>
<comment type="subcellular location">
    <subcellularLocation>
        <location evidence="1">Nucleus</location>
    </subcellularLocation>
</comment>
<keyword evidence="5 12" id="KW-0863">Zinc-finger</keyword>
<keyword evidence="8" id="KW-0238">DNA-binding</keyword>
<organism evidence="15 16">
    <name type="scientific">Sus scrofa</name>
    <name type="common">Pig</name>
    <dbReference type="NCBI Taxonomy" id="9823"/>
    <lineage>
        <taxon>Eukaryota</taxon>
        <taxon>Metazoa</taxon>
        <taxon>Chordata</taxon>
        <taxon>Craniata</taxon>
        <taxon>Vertebrata</taxon>
        <taxon>Euteleostomi</taxon>
        <taxon>Mammalia</taxon>
        <taxon>Eutheria</taxon>
        <taxon>Laurasiatheria</taxon>
        <taxon>Artiodactyla</taxon>
        <taxon>Suina</taxon>
        <taxon>Suidae</taxon>
        <taxon>Sus</taxon>
    </lineage>
</organism>
<feature type="region of interest" description="Disordered" evidence="13">
    <location>
        <begin position="752"/>
        <end position="775"/>
    </location>
</feature>
<dbReference type="Ensembl" id="ENSSSCT00070034233.1">
    <property type="protein sequence ID" value="ENSSSCP00070028592.1"/>
    <property type="gene ID" value="ENSSSCG00070017359.1"/>
</dbReference>
<keyword evidence="4" id="KW-0677">Repeat</keyword>
<keyword evidence="2" id="KW-0678">Repressor</keyword>
<feature type="region of interest" description="Disordered" evidence="13">
    <location>
        <begin position="788"/>
        <end position="810"/>
    </location>
</feature>
<feature type="region of interest" description="Disordered" evidence="13">
    <location>
        <begin position="635"/>
        <end position="661"/>
    </location>
</feature>
<dbReference type="SMART" id="SM00355">
    <property type="entry name" value="ZnF_C2H2"/>
    <property type="match status" value="5"/>
</dbReference>
<evidence type="ECO:0000313" key="16">
    <source>
        <dbReference type="Proteomes" id="UP000314985"/>
    </source>
</evidence>
<keyword evidence="10" id="KW-0539">Nucleus</keyword>
<dbReference type="InterPro" id="IPR050688">
    <property type="entry name" value="Zinc_finger/UBP_domain"/>
</dbReference>
<evidence type="ECO:0000256" key="11">
    <source>
        <dbReference type="ARBA" id="ARBA00067846"/>
    </source>
</evidence>
<feature type="compositionally biased region" description="Polar residues" evidence="13">
    <location>
        <begin position="386"/>
        <end position="396"/>
    </location>
</feature>
<feature type="region of interest" description="Disordered" evidence="13">
    <location>
        <begin position="386"/>
        <end position="469"/>
    </location>
</feature>
<evidence type="ECO:0000256" key="3">
    <source>
        <dbReference type="ARBA" id="ARBA00022723"/>
    </source>
</evidence>
<sequence>MKEAFPAQTIWEVVIQVKYIIMQNSLSVPPKNQGDVSMVTSPGEKQLTQKMLEPPGKTVCAGDSNVPSGMLPSGQGLQSMSQFRSIAPKLAPRLLAPRVLPGPSQQANPGPSLSAKAPGVPPQSYALMQVAGQEGTFSLVALPHVTSAQPVQKPRLPLPENLKLPIPRYQPPRHSKGPRRTPGPSTFQGSCSKLPAQTQAPPSPSEHPEPLKKPSPPKRAPAPDPTLAGMGPATLTSGGGRGDPGPAGTSNHGGGHPPATPASPMPEEQGLPKCSGKANTADRRAGRRAAATASEKRKEKVNLAKAGTHLSPGVWGHAAQVITSFPGGKLPILPYSRVKTLEPCGSEAAVHAADFPGPGLRADSGKTSSSVTEGFCVALQVASKVPASQRSRQSPCDSAFPPATKADLNHKPKVNGGAKRRGRKRKVPDDLSTFQGKRRKCVITKGKEGKERVKTDPQEARGQKPGAVKRYRSIMPKPVLVLPALAPLVPPVTPFQSPLPGQSMWLSNPLSPKDPGRKQDSGPSAKPTSASRTGFSGIWKPWHRCHVCDRHFQYKQHLREHMNTHTNRRPYSCRLCRKAYVRAGSLSAHMQLQHGSEGRPRRLMCCEFCAKVFGHVRVYFGHLKEVHRVLISTEPGPCEQSREHPSRGLEDPGPSAGTRGAGTRECLALRTGETKPSLEEDLLLNQADEVKFQIRCGRCQITAQSFAEIKFHLLYVHGEEIQGRLQEEISPGSKGAQGERVRHAASFWKQHPERRKMLKPCPSEGELHSLPRLKKQPYLHHEGDVEIHTKQEGPGEPGGDPQGRGPHAALPESQLGFNCVLCAQTLGGKEDLLLHWEHHHKCEDPPKLWTILGALSHQGGFELPGETRK</sequence>
<dbReference type="SUPFAM" id="SSF57667">
    <property type="entry name" value="beta-beta-alpha zinc fingers"/>
    <property type="match status" value="1"/>
</dbReference>